<dbReference type="HAMAP" id="MF_00653">
    <property type="entry name" value="PQQ_syn_PqqB"/>
    <property type="match status" value="1"/>
</dbReference>
<dbReference type="Proteomes" id="UP000034883">
    <property type="component" value="Chromosome"/>
</dbReference>
<proteinExistence type="inferred from homology"/>
<protein>
    <recommendedName>
        <fullName evidence="3 6">Coenzyme PQQ synthesis protein B</fullName>
    </recommendedName>
    <alternativeName>
        <fullName evidence="6">Pyrroloquinoline quinone biosynthesis protein B</fullName>
    </alternativeName>
</protein>
<evidence type="ECO:0000313" key="9">
    <source>
        <dbReference type="Proteomes" id="UP000034883"/>
    </source>
</evidence>
<dbReference type="SUPFAM" id="SSF56281">
    <property type="entry name" value="Metallo-hydrolase/oxidoreductase"/>
    <property type="match status" value="1"/>
</dbReference>
<dbReference type="STRING" id="927083.DB32_001402"/>
<evidence type="ECO:0000256" key="1">
    <source>
        <dbReference type="ARBA" id="ARBA00004886"/>
    </source>
</evidence>
<keyword evidence="9" id="KW-1185">Reference proteome</keyword>
<dbReference type="InterPro" id="IPR011842">
    <property type="entry name" value="PQQ_synth_PqqB"/>
</dbReference>
<dbReference type="InterPro" id="IPR036866">
    <property type="entry name" value="RibonucZ/Hydroxyglut_hydro"/>
</dbReference>
<dbReference type="AlphaFoldDB" id="A0A0F6YHM4"/>
<dbReference type="NCBIfam" id="TIGR02108">
    <property type="entry name" value="PQQ_syn_pqqB"/>
    <property type="match status" value="1"/>
</dbReference>
<evidence type="ECO:0000256" key="2">
    <source>
        <dbReference type="ARBA" id="ARBA00008481"/>
    </source>
</evidence>
<sequence>MRAGTIRATPRTQESVAVSADGERWILLNASPDVRAQIEAFAPLHPRPPRRTPIAAVVLTNADLDHCLGLLGMREGTRLSVLSTDTTRRAFVEDNVLCGALDRIEWVTLAPGSTREIAELSIEAFRVPGKPPRYREADAHPSDDDNVGLLVRDRRGRTLAHAPSVRAWTGALSAALGSADCALVDGTFWSDDELIRLGLSTRGARQMGHQPIGGEDGILRAARGIGTPRKIFIHINNTNPILVEDSAERAEVSAAGWEVAWDGMDIAL</sequence>
<evidence type="ECO:0000256" key="4">
    <source>
        <dbReference type="ARBA" id="ARBA00022448"/>
    </source>
</evidence>
<comment type="similarity">
    <text evidence="2 6">Belongs to the PqqB family.</text>
</comment>
<dbReference type="UniPathway" id="UPA00539"/>
<evidence type="ECO:0000256" key="5">
    <source>
        <dbReference type="ARBA" id="ARBA00022905"/>
    </source>
</evidence>
<evidence type="ECO:0000256" key="6">
    <source>
        <dbReference type="HAMAP-Rule" id="MF_00653"/>
    </source>
</evidence>
<dbReference type="Pfam" id="PF12706">
    <property type="entry name" value="Lactamase_B_2"/>
    <property type="match status" value="1"/>
</dbReference>
<dbReference type="GO" id="GO:0018189">
    <property type="term" value="P:pyrroloquinoline quinone biosynthetic process"/>
    <property type="evidence" value="ECO:0007669"/>
    <property type="project" value="UniProtKB-UniRule"/>
</dbReference>
<name>A0A0F6YHM4_9BACT</name>
<feature type="domain" description="Metallo-beta-lactamase" evidence="7">
    <location>
        <begin position="24"/>
        <end position="235"/>
    </location>
</feature>
<comment type="function">
    <text evidence="6">May be involved in the transport of PQQ or its precursor to the periplasm.</text>
</comment>
<accession>A0A0F6YHM4</accession>
<reference evidence="8 9" key="1">
    <citation type="submission" date="2015-03" db="EMBL/GenBank/DDBJ databases">
        <title>Genome assembly of Sandaracinus amylolyticus DSM 53668.</title>
        <authorList>
            <person name="Sharma G."/>
            <person name="Subramanian S."/>
        </authorList>
    </citation>
    <scope>NUCLEOTIDE SEQUENCE [LARGE SCALE GENOMIC DNA]</scope>
    <source>
        <strain evidence="8 9">DSM 53668</strain>
    </source>
</reference>
<evidence type="ECO:0000259" key="7">
    <source>
        <dbReference type="Pfam" id="PF12706"/>
    </source>
</evidence>
<comment type="pathway">
    <text evidence="1 6">Cofactor biosynthesis; pyrroloquinoline quinone biosynthesis.</text>
</comment>
<gene>
    <name evidence="6" type="primary">pqqB</name>
    <name evidence="8" type="ORF">DB32_001402</name>
</gene>
<keyword evidence="4 6" id="KW-0813">Transport</keyword>
<evidence type="ECO:0000256" key="3">
    <source>
        <dbReference type="ARBA" id="ARBA00015084"/>
    </source>
</evidence>
<dbReference type="EMBL" id="CP011125">
    <property type="protein sequence ID" value="AKF04253.1"/>
    <property type="molecule type" value="Genomic_DNA"/>
</dbReference>
<evidence type="ECO:0000313" key="8">
    <source>
        <dbReference type="EMBL" id="AKF04253.1"/>
    </source>
</evidence>
<dbReference type="Gene3D" id="3.60.15.10">
    <property type="entry name" value="Ribonuclease Z/Hydroxyacylglutathione hydrolase-like"/>
    <property type="match status" value="1"/>
</dbReference>
<keyword evidence="5 6" id="KW-0884">PQQ biosynthesis</keyword>
<dbReference type="InterPro" id="IPR001279">
    <property type="entry name" value="Metallo-B-lactamas"/>
</dbReference>
<organism evidence="8 9">
    <name type="scientific">Sandaracinus amylolyticus</name>
    <dbReference type="NCBI Taxonomy" id="927083"/>
    <lineage>
        <taxon>Bacteria</taxon>
        <taxon>Pseudomonadati</taxon>
        <taxon>Myxococcota</taxon>
        <taxon>Polyangia</taxon>
        <taxon>Polyangiales</taxon>
        <taxon>Sandaracinaceae</taxon>
        <taxon>Sandaracinus</taxon>
    </lineage>
</organism>
<dbReference type="KEGG" id="samy:DB32_001402"/>